<gene>
    <name evidence="3" type="ORF">DICPUDRAFT_29106</name>
</gene>
<proteinExistence type="predicted"/>
<feature type="domain" description="ComC supersandwich" evidence="2">
    <location>
        <begin position="12"/>
        <end position="99"/>
    </location>
</feature>
<keyword evidence="1" id="KW-0812">Transmembrane</keyword>
<dbReference type="GeneID" id="10502539"/>
<keyword evidence="4" id="KW-1185">Reference proteome</keyword>
<organism evidence="3 4">
    <name type="scientific">Dictyostelium purpureum</name>
    <name type="common">Slime mold</name>
    <dbReference type="NCBI Taxonomy" id="5786"/>
    <lineage>
        <taxon>Eukaryota</taxon>
        <taxon>Amoebozoa</taxon>
        <taxon>Evosea</taxon>
        <taxon>Eumycetozoa</taxon>
        <taxon>Dictyostelia</taxon>
        <taxon>Dictyosteliales</taxon>
        <taxon>Dictyosteliaceae</taxon>
        <taxon>Dictyostelium</taxon>
    </lineage>
</organism>
<keyword evidence="1" id="KW-1133">Transmembrane helix</keyword>
<dbReference type="InParanoid" id="F0ZCW7"/>
<dbReference type="FunCoup" id="F0ZCW7">
    <property type="interactions" value="937"/>
</dbReference>
<dbReference type="PANTHER" id="PTHR31378:SF29">
    <property type="entry name" value="EGF-LIKE DOMAIN-CONTAINING PROTEIN-RELATED"/>
    <property type="match status" value="1"/>
</dbReference>
<keyword evidence="1" id="KW-0472">Membrane</keyword>
<dbReference type="PANTHER" id="PTHR31378">
    <property type="entry name" value="EGF-LIKE DOMAIN-CONTAINING PROTEIN-RELATED-RELATED"/>
    <property type="match status" value="1"/>
</dbReference>
<accession>F0ZCW7</accession>
<sequence>MSASFESNSVKSCSNKEFGETTQGDNSNYIKIQIDNKSLYGRFIKRGVVDQDRLVLLTNSLLDESMNAIQSPSQSQSFIGISIPAFSDHVVIDPDFSVLLDSNSASSNPNSVCKPKQNNSLSATKLSGIIIGSVCFAAVVVASVVYAVKRKKEMIRFTSNLKKIAQNSA</sequence>
<dbReference type="OrthoDB" id="10520394at2759"/>
<dbReference type="InterPro" id="IPR054484">
    <property type="entry name" value="ComC_SSD"/>
</dbReference>
<dbReference type="AlphaFoldDB" id="F0ZCW7"/>
<reference evidence="4" key="1">
    <citation type="journal article" date="2011" name="Genome Biol.">
        <title>Comparative genomics of the social amoebae Dictyostelium discoideum and Dictyostelium purpureum.</title>
        <authorList>
            <consortium name="US DOE Joint Genome Institute (JGI-PGF)"/>
            <person name="Sucgang R."/>
            <person name="Kuo A."/>
            <person name="Tian X."/>
            <person name="Salerno W."/>
            <person name="Parikh A."/>
            <person name="Feasley C.L."/>
            <person name="Dalin E."/>
            <person name="Tu H."/>
            <person name="Huang E."/>
            <person name="Barry K."/>
            <person name="Lindquist E."/>
            <person name="Shapiro H."/>
            <person name="Bruce D."/>
            <person name="Schmutz J."/>
            <person name="Salamov A."/>
            <person name="Fey P."/>
            <person name="Gaudet P."/>
            <person name="Anjard C."/>
            <person name="Babu M.M."/>
            <person name="Basu S."/>
            <person name="Bushmanova Y."/>
            <person name="van der Wel H."/>
            <person name="Katoh-Kurasawa M."/>
            <person name="Dinh C."/>
            <person name="Coutinho P.M."/>
            <person name="Saito T."/>
            <person name="Elias M."/>
            <person name="Schaap P."/>
            <person name="Kay R.R."/>
            <person name="Henrissat B."/>
            <person name="Eichinger L."/>
            <person name="Rivero F."/>
            <person name="Putnam N.H."/>
            <person name="West C.M."/>
            <person name="Loomis W.F."/>
            <person name="Chisholm R.L."/>
            <person name="Shaulsky G."/>
            <person name="Strassmann J.E."/>
            <person name="Queller D.C."/>
            <person name="Kuspa A."/>
            <person name="Grigoriev I.V."/>
        </authorList>
    </citation>
    <scope>NUCLEOTIDE SEQUENCE [LARGE SCALE GENOMIC DNA]</scope>
    <source>
        <strain evidence="4">QSDP1</strain>
    </source>
</reference>
<evidence type="ECO:0000259" key="2">
    <source>
        <dbReference type="Pfam" id="PF22933"/>
    </source>
</evidence>
<dbReference type="EMBL" id="GL870981">
    <property type="protein sequence ID" value="EGC38209.1"/>
    <property type="molecule type" value="Genomic_DNA"/>
</dbReference>
<dbReference type="RefSeq" id="XP_003285247.1">
    <property type="nucleotide sequence ID" value="XM_003285199.1"/>
</dbReference>
<dbReference type="KEGG" id="dpp:DICPUDRAFT_29106"/>
<dbReference type="Proteomes" id="UP000001064">
    <property type="component" value="Unassembled WGS sequence"/>
</dbReference>
<name>F0ZCW7_DICPU</name>
<protein>
    <recommendedName>
        <fullName evidence="2">ComC supersandwich domain-containing protein</fullName>
    </recommendedName>
</protein>
<dbReference type="eggNOG" id="ENOG502SC7H">
    <property type="taxonomic scope" value="Eukaryota"/>
</dbReference>
<evidence type="ECO:0000313" key="3">
    <source>
        <dbReference type="EMBL" id="EGC38209.1"/>
    </source>
</evidence>
<dbReference type="VEuPathDB" id="AmoebaDB:DICPUDRAFT_29106"/>
<evidence type="ECO:0000313" key="4">
    <source>
        <dbReference type="Proteomes" id="UP000001064"/>
    </source>
</evidence>
<dbReference type="Pfam" id="PF22933">
    <property type="entry name" value="ComC_SSD"/>
    <property type="match status" value="1"/>
</dbReference>
<feature type="transmembrane region" description="Helical" evidence="1">
    <location>
        <begin position="126"/>
        <end position="148"/>
    </location>
</feature>
<evidence type="ECO:0000256" key="1">
    <source>
        <dbReference type="SAM" id="Phobius"/>
    </source>
</evidence>